<keyword evidence="3" id="KW-1185">Reference proteome</keyword>
<protein>
    <submittedName>
        <fullName evidence="2">Uncharacterized protein</fullName>
    </submittedName>
</protein>
<dbReference type="Proteomes" id="UP000765509">
    <property type="component" value="Unassembled WGS sequence"/>
</dbReference>
<accession>A0A9Q3PZM2</accession>
<comment type="caution">
    <text evidence="2">The sequence shown here is derived from an EMBL/GenBank/DDBJ whole genome shotgun (WGS) entry which is preliminary data.</text>
</comment>
<gene>
    <name evidence="2" type="ORF">O181_118690</name>
</gene>
<proteinExistence type="predicted"/>
<evidence type="ECO:0000256" key="1">
    <source>
        <dbReference type="SAM" id="Phobius"/>
    </source>
</evidence>
<organism evidence="2 3">
    <name type="scientific">Austropuccinia psidii MF-1</name>
    <dbReference type="NCBI Taxonomy" id="1389203"/>
    <lineage>
        <taxon>Eukaryota</taxon>
        <taxon>Fungi</taxon>
        <taxon>Dikarya</taxon>
        <taxon>Basidiomycota</taxon>
        <taxon>Pucciniomycotina</taxon>
        <taxon>Pucciniomycetes</taxon>
        <taxon>Pucciniales</taxon>
        <taxon>Sphaerophragmiaceae</taxon>
        <taxon>Austropuccinia</taxon>
    </lineage>
</organism>
<dbReference type="AlphaFoldDB" id="A0A9Q3PZM2"/>
<feature type="transmembrane region" description="Helical" evidence="1">
    <location>
        <begin position="79"/>
        <end position="99"/>
    </location>
</feature>
<keyword evidence="1" id="KW-1133">Transmembrane helix</keyword>
<evidence type="ECO:0000313" key="3">
    <source>
        <dbReference type="Proteomes" id="UP000765509"/>
    </source>
</evidence>
<keyword evidence="1" id="KW-0812">Transmembrane</keyword>
<reference evidence="2" key="1">
    <citation type="submission" date="2021-03" db="EMBL/GenBank/DDBJ databases">
        <title>Draft genome sequence of rust myrtle Austropuccinia psidii MF-1, a brazilian biotype.</title>
        <authorList>
            <person name="Quecine M.C."/>
            <person name="Pachon D.M.R."/>
            <person name="Bonatelli M.L."/>
            <person name="Correr F.H."/>
            <person name="Franceschini L.M."/>
            <person name="Leite T.F."/>
            <person name="Margarido G.R.A."/>
            <person name="Almeida C.A."/>
            <person name="Ferrarezi J.A."/>
            <person name="Labate C.A."/>
        </authorList>
    </citation>
    <scope>NUCLEOTIDE SEQUENCE</scope>
    <source>
        <strain evidence="2">MF-1</strain>
    </source>
</reference>
<name>A0A9Q3PZM2_9BASI</name>
<keyword evidence="1" id="KW-0472">Membrane</keyword>
<dbReference type="EMBL" id="AVOT02104026">
    <property type="protein sequence ID" value="MBW0578975.1"/>
    <property type="molecule type" value="Genomic_DNA"/>
</dbReference>
<evidence type="ECO:0000313" key="2">
    <source>
        <dbReference type="EMBL" id="MBW0578975.1"/>
    </source>
</evidence>
<sequence>MAIERQRGTIGHKRYGMANWPRLGYRLELPQHPLRRVNLCGCDTNVTMTKNEPPPLVLQQFQPATKLGPIGHTISLWEIWPLLVLYGILAISLFPGLLWPQEISCHHWTFMAPGHILPSLASLANSQIPNPQASIFVLGLGGLSAF</sequence>